<protein>
    <submittedName>
        <fullName evidence="2">Uncharacterized protein</fullName>
    </submittedName>
</protein>
<evidence type="ECO:0000256" key="1">
    <source>
        <dbReference type="SAM" id="Phobius"/>
    </source>
</evidence>
<reference evidence="2" key="1">
    <citation type="submission" date="2020-05" db="EMBL/GenBank/DDBJ databases">
        <title>High-Quality Genomes of Partial-Nitritation/Anammox System by Hierarchical Clustering Based Hybrid Assembly.</title>
        <authorList>
            <person name="Liu L."/>
            <person name="Wang Y."/>
            <person name="Che Y."/>
            <person name="Chen Y."/>
            <person name="Xia Y."/>
            <person name="Luo R."/>
            <person name="Cheng S.H."/>
            <person name="Zheng C."/>
            <person name="Zhang T."/>
        </authorList>
    </citation>
    <scope>NUCLEOTIDE SEQUENCE</scope>
    <source>
        <strain evidence="2">H1_PAT1</strain>
    </source>
</reference>
<gene>
    <name evidence="2" type="ORF">HS096_02485</name>
</gene>
<keyword evidence="1" id="KW-0812">Transmembrane</keyword>
<sequence>MDHLVIDTTPKGSAILAYGTSRGPRRPVRVLAIIAGLLLLGTFLALWLYTLLASILLPANTIFLAAMKPKTIQSKMPAALLEDLPFAWRTALQRGGSVPVVLGYASRENGGPLYYAVMPGRIFAADAPGIFSRRETIFTILADTNEYANESFRVRSLFGLMFRLRDHDASWQLRADILSDLSLGIQTERMTIIGTWDGIYGEVNLPPDGIQIAPVFHDALVVTLASDRREADPAIDALLSQGIDLRGITTPPSMIAIDASSSPLVRWYGQLGTEDDLLALGAFGKTTTTETILPDGTIAYTLRPVLPKATHTSDETFSRNRERMPVFNGESPEGCPGTIRLRLADEPLKNLLISWGFSENWQKFLRAFEIRESEKVCARIETKDLQK</sequence>
<name>A0A928Y6L0_UNCKA</name>
<dbReference type="Proteomes" id="UP000710385">
    <property type="component" value="Unassembled WGS sequence"/>
</dbReference>
<evidence type="ECO:0000313" key="3">
    <source>
        <dbReference type="Proteomes" id="UP000710385"/>
    </source>
</evidence>
<organism evidence="2 3">
    <name type="scientific">candidate division WWE3 bacterium</name>
    <dbReference type="NCBI Taxonomy" id="2053526"/>
    <lineage>
        <taxon>Bacteria</taxon>
        <taxon>Katanobacteria</taxon>
    </lineage>
</organism>
<keyword evidence="1" id="KW-0472">Membrane</keyword>
<keyword evidence="1" id="KW-1133">Transmembrane helix</keyword>
<dbReference type="EMBL" id="JABTTY010000001">
    <property type="protein sequence ID" value="MBE7525234.1"/>
    <property type="molecule type" value="Genomic_DNA"/>
</dbReference>
<proteinExistence type="predicted"/>
<comment type="caution">
    <text evidence="2">The sequence shown here is derived from an EMBL/GenBank/DDBJ whole genome shotgun (WGS) entry which is preliminary data.</text>
</comment>
<dbReference type="AlphaFoldDB" id="A0A928Y6L0"/>
<feature type="transmembrane region" description="Helical" evidence="1">
    <location>
        <begin position="30"/>
        <end position="57"/>
    </location>
</feature>
<evidence type="ECO:0000313" key="2">
    <source>
        <dbReference type="EMBL" id="MBE7525234.1"/>
    </source>
</evidence>
<accession>A0A928Y6L0</accession>